<dbReference type="EMBL" id="QJKJ01014419">
    <property type="protein sequence ID" value="RDX64363.1"/>
    <property type="molecule type" value="Genomic_DNA"/>
</dbReference>
<gene>
    <name evidence="1" type="ORF">CR513_57090</name>
</gene>
<keyword evidence="2" id="KW-1185">Reference proteome</keyword>
<proteinExistence type="predicted"/>
<sequence length="84" mass="9601">MPFDEADILRALAVAPTQLHPNGWVMIQAFRLVCHCLRLQPKPSLFLSHYTTRIDITTRDFEFAQLCHKLQATKKSTEGDSFSP</sequence>
<evidence type="ECO:0000313" key="1">
    <source>
        <dbReference type="EMBL" id="RDX64363.1"/>
    </source>
</evidence>
<dbReference type="AlphaFoldDB" id="A0A371EE90"/>
<accession>A0A371EE90</accession>
<dbReference type="Proteomes" id="UP000257109">
    <property type="component" value="Unassembled WGS sequence"/>
</dbReference>
<reference evidence="1" key="1">
    <citation type="submission" date="2018-05" db="EMBL/GenBank/DDBJ databases">
        <title>Draft genome of Mucuna pruriens seed.</title>
        <authorList>
            <person name="Nnadi N.E."/>
            <person name="Vos R."/>
            <person name="Hasami M.H."/>
            <person name="Devisetty U.K."/>
            <person name="Aguiy J.C."/>
        </authorList>
    </citation>
    <scope>NUCLEOTIDE SEQUENCE [LARGE SCALE GENOMIC DNA]</scope>
    <source>
        <strain evidence="1">JCA_2017</strain>
    </source>
</reference>
<feature type="non-terminal residue" evidence="1">
    <location>
        <position position="1"/>
    </location>
</feature>
<name>A0A371EE90_MUCPR</name>
<dbReference type="OrthoDB" id="1436878at2759"/>
<organism evidence="1 2">
    <name type="scientific">Mucuna pruriens</name>
    <name type="common">Velvet bean</name>
    <name type="synonym">Dolichos pruriens</name>
    <dbReference type="NCBI Taxonomy" id="157652"/>
    <lineage>
        <taxon>Eukaryota</taxon>
        <taxon>Viridiplantae</taxon>
        <taxon>Streptophyta</taxon>
        <taxon>Embryophyta</taxon>
        <taxon>Tracheophyta</taxon>
        <taxon>Spermatophyta</taxon>
        <taxon>Magnoliopsida</taxon>
        <taxon>eudicotyledons</taxon>
        <taxon>Gunneridae</taxon>
        <taxon>Pentapetalae</taxon>
        <taxon>rosids</taxon>
        <taxon>fabids</taxon>
        <taxon>Fabales</taxon>
        <taxon>Fabaceae</taxon>
        <taxon>Papilionoideae</taxon>
        <taxon>50 kb inversion clade</taxon>
        <taxon>NPAAA clade</taxon>
        <taxon>indigoferoid/millettioid clade</taxon>
        <taxon>Phaseoleae</taxon>
        <taxon>Mucuna</taxon>
    </lineage>
</organism>
<protein>
    <submittedName>
        <fullName evidence="1">Uncharacterized protein</fullName>
    </submittedName>
</protein>
<comment type="caution">
    <text evidence="1">The sequence shown here is derived from an EMBL/GenBank/DDBJ whole genome shotgun (WGS) entry which is preliminary data.</text>
</comment>
<evidence type="ECO:0000313" key="2">
    <source>
        <dbReference type="Proteomes" id="UP000257109"/>
    </source>
</evidence>